<protein>
    <recommendedName>
        <fullName evidence="3">DUF1795 domain-containing protein</fullName>
    </recommendedName>
</protein>
<keyword evidence="1" id="KW-0732">Signal</keyword>
<dbReference type="RefSeq" id="WP_069969576.1">
    <property type="nucleotide sequence ID" value="NZ_CM124774.1"/>
</dbReference>
<evidence type="ECO:0000313" key="2">
    <source>
        <dbReference type="EMBL" id="OEJ72860.1"/>
    </source>
</evidence>
<feature type="chain" id="PRO_5009184225" description="DUF1795 domain-containing protein" evidence="1">
    <location>
        <begin position="18"/>
        <end position="195"/>
    </location>
</feature>
<evidence type="ECO:0008006" key="3">
    <source>
        <dbReference type="Google" id="ProtNLM"/>
    </source>
</evidence>
<accession>A0A1E5QDW2</accession>
<feature type="signal peptide" evidence="1">
    <location>
        <begin position="1"/>
        <end position="17"/>
    </location>
</feature>
<sequence>MKTFRLFALVLCTAAIATPLSWKPAPAQEVLQIAQSNWNTFSSPNGAFSILMPGSPQPVVQQTVNLPEGQVTSSLFGSRTEDSAYIVGYSDLPGAAIASAADRQLLFDSFLEGFARSINGQVVGQNPIQLNRYEGREFEVQMNEGITAIGRVYLVEQRLYQMVAVIQREQNSSQRIQGFFDSFRLGADSTAQPTR</sequence>
<dbReference type="OrthoDB" id="462676at2"/>
<organism evidence="2">
    <name type="scientific">Desertifilum tharense IPPAS B-1220</name>
    <dbReference type="NCBI Taxonomy" id="1781255"/>
    <lineage>
        <taxon>Bacteria</taxon>
        <taxon>Bacillati</taxon>
        <taxon>Cyanobacteriota</taxon>
        <taxon>Cyanophyceae</taxon>
        <taxon>Desertifilales</taxon>
        <taxon>Desertifilaceae</taxon>
        <taxon>Desertifilum</taxon>
    </lineage>
</organism>
<proteinExistence type="predicted"/>
<comment type="caution">
    <text evidence="2">The sequence shown here is derived from an EMBL/GenBank/DDBJ whole genome shotgun (WGS) entry which is preliminary data.</text>
</comment>
<reference evidence="2" key="1">
    <citation type="submission" date="2016-09" db="EMBL/GenBank/DDBJ databases">
        <title>Draft genome of thermotolerant cyanobacterium Desertifilum sp. strain IPPAS B-1220.</title>
        <authorList>
            <person name="Sinetova M.A."/>
            <person name="Bolakhan K."/>
            <person name="Zayadan B.K."/>
            <person name="Mironov K.S."/>
            <person name="Ustinova V."/>
            <person name="Kupriyanova E.V."/>
            <person name="Sidorov R.A."/>
            <person name="Skrypnik A.N."/>
            <person name="Gogoleva N.E."/>
            <person name="Gogolev Y.V."/>
            <person name="Los D.A."/>
        </authorList>
    </citation>
    <scope>NUCLEOTIDE SEQUENCE [LARGE SCALE GENOMIC DNA]</scope>
    <source>
        <strain evidence="2">IPPAS B-1220</strain>
    </source>
</reference>
<dbReference type="EMBL" id="MJGC01000110">
    <property type="protein sequence ID" value="OEJ72860.1"/>
    <property type="molecule type" value="Genomic_DNA"/>
</dbReference>
<dbReference type="AlphaFoldDB" id="A0A1E5QDW2"/>
<name>A0A1E5QDW2_9CYAN</name>
<evidence type="ECO:0000256" key="1">
    <source>
        <dbReference type="SAM" id="SignalP"/>
    </source>
</evidence>
<gene>
    <name evidence="2" type="ORF">BH720_23095</name>
</gene>